<gene>
    <name evidence="1" type="ORF">QFW80_12435</name>
</gene>
<dbReference type="PANTHER" id="PTHR43861">
    <property type="entry name" value="TRANS-ACONITATE 2-METHYLTRANSFERASE-RELATED"/>
    <property type="match status" value="1"/>
</dbReference>
<evidence type="ECO:0000313" key="1">
    <source>
        <dbReference type="EMBL" id="MDH5831322.1"/>
    </source>
</evidence>
<dbReference type="Pfam" id="PF13489">
    <property type="entry name" value="Methyltransf_23"/>
    <property type="match status" value="1"/>
</dbReference>
<name>A0ABT6JKW3_9GAMM</name>
<keyword evidence="1" id="KW-0808">Transferase</keyword>
<dbReference type="GO" id="GO:0032259">
    <property type="term" value="P:methylation"/>
    <property type="evidence" value="ECO:0007669"/>
    <property type="project" value="UniProtKB-KW"/>
</dbReference>
<dbReference type="InterPro" id="IPR029063">
    <property type="entry name" value="SAM-dependent_MTases_sf"/>
</dbReference>
<evidence type="ECO:0000313" key="2">
    <source>
        <dbReference type="Proteomes" id="UP001156831"/>
    </source>
</evidence>
<dbReference type="RefSeq" id="WP_280602298.1">
    <property type="nucleotide sequence ID" value="NZ_JARXRN010000027.1"/>
</dbReference>
<keyword evidence="2" id="KW-1185">Reference proteome</keyword>
<dbReference type="SUPFAM" id="SSF53335">
    <property type="entry name" value="S-adenosyl-L-methionine-dependent methyltransferases"/>
    <property type="match status" value="1"/>
</dbReference>
<dbReference type="GO" id="GO:0008168">
    <property type="term" value="F:methyltransferase activity"/>
    <property type="evidence" value="ECO:0007669"/>
    <property type="project" value="UniProtKB-KW"/>
</dbReference>
<sequence length="258" mass="28880">MPMADPGERFYKWLTSANFRYPKHRWEWNEAASLLREMAQDGPISVLDAGCGEGRFLEQIAEIPGVAAQGFDQNFDVVEAARARGLDVYHGDLSTVGLHDLCIDVITLFHVVEHVSDPIDVLERARDCLNQRGIIMFSVPLSPMSYEHAWPDPFNMPPHHLTRWSLRSLTVLGDRLGMGLRLSVPQAAPLPARVLRSLVLQAGESAKRASALSKAMNVLRFVATKPTRLVAEVSQQLRRERYAGCALPDVVLVRLEKY</sequence>
<dbReference type="Gene3D" id="3.40.50.150">
    <property type="entry name" value="Vaccinia Virus protein VP39"/>
    <property type="match status" value="1"/>
</dbReference>
<dbReference type="EMBL" id="JARXRN010000027">
    <property type="protein sequence ID" value="MDH5831322.1"/>
    <property type="molecule type" value="Genomic_DNA"/>
</dbReference>
<keyword evidence="1" id="KW-0489">Methyltransferase</keyword>
<organism evidence="1 2">
    <name type="scientific">Luteimonas rhizosphaericola</name>
    <dbReference type="NCBI Taxonomy" id="3042024"/>
    <lineage>
        <taxon>Bacteria</taxon>
        <taxon>Pseudomonadati</taxon>
        <taxon>Pseudomonadota</taxon>
        <taxon>Gammaproteobacteria</taxon>
        <taxon>Lysobacterales</taxon>
        <taxon>Lysobacteraceae</taxon>
        <taxon>Luteimonas</taxon>
    </lineage>
</organism>
<accession>A0ABT6JKW3</accession>
<dbReference type="CDD" id="cd02440">
    <property type="entry name" value="AdoMet_MTases"/>
    <property type="match status" value="1"/>
</dbReference>
<dbReference type="EC" id="2.1.1.-" evidence="1"/>
<dbReference type="PANTHER" id="PTHR43861:SF6">
    <property type="entry name" value="METHYLTRANSFERASE TYPE 11"/>
    <property type="match status" value="1"/>
</dbReference>
<proteinExistence type="predicted"/>
<reference evidence="1 2" key="1">
    <citation type="submission" date="2023-04" db="EMBL/GenBank/DDBJ databases">
        <title>Luteimonas sp. M1R5S18.</title>
        <authorList>
            <person name="Sun J.-Q."/>
        </authorList>
    </citation>
    <scope>NUCLEOTIDE SEQUENCE [LARGE SCALE GENOMIC DNA]</scope>
    <source>
        <strain evidence="1 2">M1R5S18</strain>
    </source>
</reference>
<comment type="caution">
    <text evidence="1">The sequence shown here is derived from an EMBL/GenBank/DDBJ whole genome shotgun (WGS) entry which is preliminary data.</text>
</comment>
<protein>
    <submittedName>
        <fullName evidence="1">Class I SAM-dependent methyltransferase</fullName>
        <ecNumber evidence="1">2.1.1.-</ecNumber>
    </submittedName>
</protein>
<dbReference type="Proteomes" id="UP001156831">
    <property type="component" value="Unassembled WGS sequence"/>
</dbReference>